<evidence type="ECO:0000313" key="2">
    <source>
        <dbReference type="Proteomes" id="UP000596827"/>
    </source>
</evidence>
<dbReference type="EMBL" id="JACORU010000007">
    <property type="protein sequence ID" value="MBC5766523.1"/>
    <property type="molecule type" value="Genomic_DNA"/>
</dbReference>
<organism evidence="1 2">
    <name type="scientific">Ramlibacter albus</name>
    <dbReference type="NCBI Taxonomy" id="2079448"/>
    <lineage>
        <taxon>Bacteria</taxon>
        <taxon>Pseudomonadati</taxon>
        <taxon>Pseudomonadota</taxon>
        <taxon>Betaproteobacteria</taxon>
        <taxon>Burkholderiales</taxon>
        <taxon>Comamonadaceae</taxon>
        <taxon>Ramlibacter</taxon>
    </lineage>
</organism>
<comment type="caution">
    <text evidence="1">The sequence shown here is derived from an EMBL/GenBank/DDBJ whole genome shotgun (WGS) entry which is preliminary data.</text>
</comment>
<keyword evidence="2" id="KW-1185">Reference proteome</keyword>
<dbReference type="AlphaFoldDB" id="A0A923S443"/>
<sequence>MIDKAQTELAKTLWEQSRTAAVQAHQAWDLVMKSQKSLMDSMRSAGAPFAMAADQFDKLMDFHSKQYKAALEYMDKMSEEYRKLLDQQKKK</sequence>
<name>A0A923S443_9BURK</name>
<dbReference type="RefSeq" id="WP_187083015.1">
    <property type="nucleotide sequence ID" value="NZ_JACORU010000007.1"/>
</dbReference>
<proteinExistence type="predicted"/>
<accession>A0A923S443</accession>
<gene>
    <name evidence="1" type="ORF">H8R02_18785</name>
</gene>
<dbReference type="Proteomes" id="UP000596827">
    <property type="component" value="Unassembled WGS sequence"/>
</dbReference>
<evidence type="ECO:0000313" key="1">
    <source>
        <dbReference type="EMBL" id="MBC5766523.1"/>
    </source>
</evidence>
<evidence type="ECO:0008006" key="3">
    <source>
        <dbReference type="Google" id="ProtNLM"/>
    </source>
</evidence>
<reference evidence="1" key="1">
    <citation type="submission" date="2020-08" db="EMBL/GenBank/DDBJ databases">
        <title>Ramlibacter sp. GTP1 16S ribosomal RNA gene genome sequencing and assembly.</title>
        <authorList>
            <person name="Kang M."/>
        </authorList>
    </citation>
    <scope>NUCLEOTIDE SEQUENCE</scope>
    <source>
        <strain evidence="1">GTP1</strain>
    </source>
</reference>
<protein>
    <recommendedName>
        <fullName evidence="3">Phasin family protein</fullName>
    </recommendedName>
</protein>